<dbReference type="STRING" id="1054147.F4QDQ6"/>
<feature type="region of interest" description="Disordered" evidence="1">
    <location>
        <begin position="320"/>
        <end position="405"/>
    </location>
</feature>
<reference evidence="3" key="1">
    <citation type="journal article" date="2011" name="Genome Res.">
        <title>Phylogeny-wide analysis of social amoeba genomes highlights ancient origins for complex intercellular communication.</title>
        <authorList>
            <person name="Heidel A.J."/>
            <person name="Lawal H.M."/>
            <person name="Felder M."/>
            <person name="Schilde C."/>
            <person name="Helps N.R."/>
            <person name="Tunggal B."/>
            <person name="Rivero F."/>
            <person name="John U."/>
            <person name="Schleicher M."/>
            <person name="Eichinger L."/>
            <person name="Platzer M."/>
            <person name="Noegel A.A."/>
            <person name="Schaap P."/>
            <person name="Gloeckner G."/>
        </authorList>
    </citation>
    <scope>NUCLEOTIDE SEQUENCE [LARGE SCALE GENOMIC DNA]</scope>
    <source>
        <strain evidence="3">SH3</strain>
    </source>
</reference>
<feature type="compositionally biased region" description="Polar residues" evidence="1">
    <location>
        <begin position="688"/>
        <end position="706"/>
    </location>
</feature>
<sequence length="734" mass="81113">MKMTTHNEFDNMPTSALRKANTFILEIEQLVKDELAMLEKFYVTDHQDVPFEKAINKAKRKFEKRRGPTLIKPLNKKKNRIVVSGMEFDPINQMWRGNEDDITNFPGGRGSAPALITNAGLKTENVVGNMEWDPKQNQWRGNERDLTKFKSLKPALITQLNGNFNTRIQNGMVLDPISMKWRGNEDELDVFETMDEQNNDNTFKVEGEFDLTSELIGSIRRQDQKHKEELKGWFPEDRNLDDRDHLYSIRQMSITKLIKNTTSRQAFGRGASAGVFSGSGGIGSSSVLLQLKSNKAVVDETNDWGDVNFDEAPTLKLNPKIHHDANDVDQDDEDGDASLWDKEMGFTSDDDGFSSTSGNDAGGNSSAANSRSQTPRLHLSNPGLMTIGSGTDSLNKYKDSSDDDDFGGSAEGLDKFIKKPREHSGLKTIFGGSIKINNNNNNNSGSHIGDSATKGNSISLKRGGTLNNIPPLSFGMSPTTTSTTSTAAAAYSYNNDEFEDVEFPVEGTFTLRQKIHSDNFGTLDHVGTPSSVSSVGSMSGLNSGISSPPPRDHVVEEEWHDVHIPNDLAFKKPNDTTSRKSPPTNRSLLQVEDYSDELDLPIDLSAGGPLTLKKPNLLADNPFGDDSDDEGWDDLIIPDNFKASTPIQQSSNGHVNGDRFSLSPKQQQQQQPSSQPSTPIEHYDHLRTTYQPSPNNNSFTPLSPGSLQEVLKTPPTSPFTPYKLLQRTNTNPTK</sequence>
<evidence type="ECO:0000256" key="1">
    <source>
        <dbReference type="SAM" id="MobiDB-lite"/>
    </source>
</evidence>
<feature type="compositionally biased region" description="Polar residues" evidence="1">
    <location>
        <begin position="643"/>
        <end position="654"/>
    </location>
</feature>
<dbReference type="OrthoDB" id="19159at2759"/>
<accession>F4QDQ6</accession>
<feature type="region of interest" description="Disordered" evidence="1">
    <location>
        <begin position="438"/>
        <end position="464"/>
    </location>
</feature>
<dbReference type="OMA" id="WDKEMGF"/>
<gene>
    <name evidence="2" type="ORF">DFA_11614</name>
</gene>
<dbReference type="AlphaFoldDB" id="F4QDQ6"/>
<feature type="compositionally biased region" description="Acidic residues" evidence="1">
    <location>
        <begin position="327"/>
        <end position="336"/>
    </location>
</feature>
<dbReference type="InterPro" id="IPR034586">
    <property type="entry name" value="Bfa1/Byr4"/>
</dbReference>
<evidence type="ECO:0000313" key="3">
    <source>
        <dbReference type="Proteomes" id="UP000007797"/>
    </source>
</evidence>
<feature type="compositionally biased region" description="Low complexity" evidence="1">
    <location>
        <begin position="663"/>
        <end position="679"/>
    </location>
</feature>
<name>F4QDQ6_CACFS</name>
<feature type="compositionally biased region" description="Low complexity" evidence="1">
    <location>
        <begin position="353"/>
        <end position="372"/>
    </location>
</feature>
<dbReference type="KEGG" id="dfa:DFA_11614"/>
<organism evidence="2 3">
    <name type="scientific">Cavenderia fasciculata</name>
    <name type="common">Slime mold</name>
    <name type="synonym">Dictyostelium fasciculatum</name>
    <dbReference type="NCBI Taxonomy" id="261658"/>
    <lineage>
        <taxon>Eukaryota</taxon>
        <taxon>Amoebozoa</taxon>
        <taxon>Evosea</taxon>
        <taxon>Eumycetozoa</taxon>
        <taxon>Dictyostelia</taxon>
        <taxon>Acytosteliales</taxon>
        <taxon>Cavenderiaceae</taxon>
        <taxon>Cavenderia</taxon>
    </lineage>
</organism>
<dbReference type="RefSeq" id="XP_004350561.1">
    <property type="nucleotide sequence ID" value="XM_004350510.1"/>
</dbReference>
<dbReference type="Proteomes" id="UP000007797">
    <property type="component" value="Unassembled WGS sequence"/>
</dbReference>
<feature type="compositionally biased region" description="Polar residues" evidence="1">
    <location>
        <begin position="453"/>
        <end position="464"/>
    </location>
</feature>
<evidence type="ECO:0000313" key="2">
    <source>
        <dbReference type="EMBL" id="EGG13853.1"/>
    </source>
</evidence>
<proteinExistence type="predicted"/>
<dbReference type="PANTHER" id="PTHR35140:SF1">
    <property type="entry name" value="MITOTIC CHECK POINT PROTEIN BFA1"/>
    <property type="match status" value="1"/>
</dbReference>
<dbReference type="GO" id="GO:0001100">
    <property type="term" value="P:negative regulation of exit from mitosis"/>
    <property type="evidence" value="ECO:0007669"/>
    <property type="project" value="InterPro"/>
</dbReference>
<keyword evidence="3" id="KW-1185">Reference proteome</keyword>
<dbReference type="GeneID" id="14866405"/>
<dbReference type="EMBL" id="GL883029">
    <property type="protein sequence ID" value="EGG13853.1"/>
    <property type="molecule type" value="Genomic_DNA"/>
</dbReference>
<dbReference type="PANTHER" id="PTHR35140">
    <property type="entry name" value="MITOTIC CHECK POINT PROTEIN BFA1"/>
    <property type="match status" value="1"/>
</dbReference>
<feature type="region of interest" description="Disordered" evidence="1">
    <location>
        <begin position="565"/>
        <end position="592"/>
    </location>
</feature>
<dbReference type="GO" id="GO:0005096">
    <property type="term" value="F:GTPase activator activity"/>
    <property type="evidence" value="ECO:0007669"/>
    <property type="project" value="InterPro"/>
</dbReference>
<feature type="compositionally biased region" description="Low complexity" evidence="1">
    <location>
        <begin position="438"/>
        <end position="451"/>
    </location>
</feature>
<protein>
    <submittedName>
        <fullName evidence="2">Uncharacterized protein</fullName>
    </submittedName>
</protein>
<feature type="compositionally biased region" description="Basic and acidic residues" evidence="1">
    <location>
        <begin position="565"/>
        <end position="578"/>
    </location>
</feature>
<feature type="region of interest" description="Disordered" evidence="1">
    <location>
        <begin position="643"/>
        <end position="734"/>
    </location>
</feature>
<feature type="compositionally biased region" description="Polar residues" evidence="1">
    <location>
        <begin position="579"/>
        <end position="588"/>
    </location>
</feature>